<accession>A0A2H3D6W3</accession>
<keyword evidence="1" id="KW-0732">Signal</keyword>
<evidence type="ECO:0000313" key="3">
    <source>
        <dbReference type="Proteomes" id="UP000217790"/>
    </source>
</evidence>
<reference evidence="3" key="1">
    <citation type="journal article" date="2017" name="Nat. Ecol. Evol.">
        <title>Genome expansion and lineage-specific genetic innovations in the forest pathogenic fungi Armillaria.</title>
        <authorList>
            <person name="Sipos G."/>
            <person name="Prasanna A.N."/>
            <person name="Walter M.C."/>
            <person name="O'Connor E."/>
            <person name="Balint B."/>
            <person name="Krizsan K."/>
            <person name="Kiss B."/>
            <person name="Hess J."/>
            <person name="Varga T."/>
            <person name="Slot J."/>
            <person name="Riley R."/>
            <person name="Boka B."/>
            <person name="Rigling D."/>
            <person name="Barry K."/>
            <person name="Lee J."/>
            <person name="Mihaltcheva S."/>
            <person name="LaButti K."/>
            <person name="Lipzen A."/>
            <person name="Waldron R."/>
            <person name="Moloney N.M."/>
            <person name="Sperisen C."/>
            <person name="Kredics L."/>
            <person name="Vagvoelgyi C."/>
            <person name="Patrignani A."/>
            <person name="Fitzpatrick D."/>
            <person name="Nagy I."/>
            <person name="Doyle S."/>
            <person name="Anderson J.B."/>
            <person name="Grigoriev I.V."/>
            <person name="Gueldener U."/>
            <person name="Muensterkoetter M."/>
            <person name="Nagy L.G."/>
        </authorList>
    </citation>
    <scope>NUCLEOTIDE SEQUENCE [LARGE SCALE GENOMIC DNA]</scope>
    <source>
        <strain evidence="3">Ar21-2</strain>
    </source>
</reference>
<dbReference type="PROSITE" id="PS51257">
    <property type="entry name" value="PROKAR_LIPOPROTEIN"/>
    <property type="match status" value="1"/>
</dbReference>
<organism evidence="2 3">
    <name type="scientific">Armillaria gallica</name>
    <name type="common">Bulbous honey fungus</name>
    <name type="synonym">Armillaria bulbosa</name>
    <dbReference type="NCBI Taxonomy" id="47427"/>
    <lineage>
        <taxon>Eukaryota</taxon>
        <taxon>Fungi</taxon>
        <taxon>Dikarya</taxon>
        <taxon>Basidiomycota</taxon>
        <taxon>Agaricomycotina</taxon>
        <taxon>Agaricomycetes</taxon>
        <taxon>Agaricomycetidae</taxon>
        <taxon>Agaricales</taxon>
        <taxon>Marasmiineae</taxon>
        <taxon>Physalacriaceae</taxon>
        <taxon>Armillaria</taxon>
    </lineage>
</organism>
<protein>
    <recommendedName>
        <fullName evidence="4">Secreted protein</fullName>
    </recommendedName>
</protein>
<dbReference type="EMBL" id="KZ293701">
    <property type="protein sequence ID" value="PBK84063.1"/>
    <property type="molecule type" value="Genomic_DNA"/>
</dbReference>
<keyword evidence="3" id="KW-1185">Reference proteome</keyword>
<dbReference type="Proteomes" id="UP000217790">
    <property type="component" value="Unassembled WGS sequence"/>
</dbReference>
<evidence type="ECO:0000313" key="2">
    <source>
        <dbReference type="EMBL" id="PBK84063.1"/>
    </source>
</evidence>
<dbReference type="InParanoid" id="A0A2H3D6W3"/>
<sequence length="118" mass="13168">MHGRVSALRAIFRSYALSLWLYTPPAQLTLIASACSPQRPFSKMSLSADFSTIGESSCDQCRFPSSSHSCQPSECKSAFLRPCEGGWCLVELPLRRQYGVHYPILRALRCPALSRLDK</sequence>
<feature type="chain" id="PRO_5013964449" description="Secreted protein" evidence="1">
    <location>
        <begin position="19"/>
        <end position="118"/>
    </location>
</feature>
<name>A0A2H3D6W3_ARMGA</name>
<feature type="signal peptide" evidence="1">
    <location>
        <begin position="1"/>
        <end position="18"/>
    </location>
</feature>
<gene>
    <name evidence="2" type="ORF">ARMGADRAFT_617523</name>
</gene>
<evidence type="ECO:0008006" key="4">
    <source>
        <dbReference type="Google" id="ProtNLM"/>
    </source>
</evidence>
<dbReference type="AlphaFoldDB" id="A0A2H3D6W3"/>
<evidence type="ECO:0000256" key="1">
    <source>
        <dbReference type="SAM" id="SignalP"/>
    </source>
</evidence>
<proteinExistence type="predicted"/>